<dbReference type="PANTHER" id="PTHR33164">
    <property type="entry name" value="TRANSCRIPTIONAL REGULATOR, MARR FAMILY"/>
    <property type="match status" value="1"/>
</dbReference>
<dbReference type="RefSeq" id="WP_209335261.1">
    <property type="nucleotide sequence ID" value="NZ_JAGIYY010000003.1"/>
</dbReference>
<dbReference type="SUPFAM" id="SSF46785">
    <property type="entry name" value="Winged helix' DNA-binding domain"/>
    <property type="match status" value="1"/>
</dbReference>
<dbReference type="PROSITE" id="PS50995">
    <property type="entry name" value="HTH_MARR_2"/>
    <property type="match status" value="1"/>
</dbReference>
<dbReference type="AlphaFoldDB" id="A0A8J7UK17"/>
<organism evidence="2 3">
    <name type="scientific">Tianweitania sediminis</name>
    <dbReference type="NCBI Taxonomy" id="1502156"/>
    <lineage>
        <taxon>Bacteria</taxon>
        <taxon>Pseudomonadati</taxon>
        <taxon>Pseudomonadota</taxon>
        <taxon>Alphaproteobacteria</taxon>
        <taxon>Hyphomicrobiales</taxon>
        <taxon>Phyllobacteriaceae</taxon>
        <taxon>Tianweitania</taxon>
    </lineage>
</organism>
<sequence>MNQVRRTPGGAALTDLILTMFRANNRTLTWGDRLVAPQGLTSARWQVLGAIVYAERPQPVAWLARDLGANRQNVQRIINDLHKDGLVAFAPNPHHKRAQLVALTEKGQQTYEAAIRSYDPAANALADGLDVEDIQTAHRVLLALRKRLEGDDDAEEQD</sequence>
<dbReference type="InterPro" id="IPR036388">
    <property type="entry name" value="WH-like_DNA-bd_sf"/>
</dbReference>
<dbReference type="SMART" id="SM00347">
    <property type="entry name" value="HTH_MARR"/>
    <property type="match status" value="1"/>
</dbReference>
<accession>A0A8J7UK17</accession>
<dbReference type="GO" id="GO:0006950">
    <property type="term" value="P:response to stress"/>
    <property type="evidence" value="ECO:0007669"/>
    <property type="project" value="TreeGrafter"/>
</dbReference>
<dbReference type="Proteomes" id="UP000666240">
    <property type="component" value="Unassembled WGS sequence"/>
</dbReference>
<dbReference type="InterPro" id="IPR036390">
    <property type="entry name" value="WH_DNA-bd_sf"/>
</dbReference>
<keyword evidence="3" id="KW-1185">Reference proteome</keyword>
<dbReference type="PANTHER" id="PTHR33164:SF99">
    <property type="entry name" value="MARR FAMILY REGULATORY PROTEIN"/>
    <property type="match status" value="1"/>
</dbReference>
<evidence type="ECO:0000259" key="1">
    <source>
        <dbReference type="PROSITE" id="PS50995"/>
    </source>
</evidence>
<protein>
    <submittedName>
        <fullName evidence="2">Winged helix-turn-helix transcriptional regulator</fullName>
    </submittedName>
</protein>
<comment type="caution">
    <text evidence="2">The sequence shown here is derived from an EMBL/GenBank/DDBJ whole genome shotgun (WGS) entry which is preliminary data.</text>
</comment>
<gene>
    <name evidence="2" type="ORF">J5Y06_11265</name>
</gene>
<dbReference type="Gene3D" id="1.10.10.10">
    <property type="entry name" value="Winged helix-like DNA-binding domain superfamily/Winged helix DNA-binding domain"/>
    <property type="match status" value="1"/>
</dbReference>
<dbReference type="GO" id="GO:0003700">
    <property type="term" value="F:DNA-binding transcription factor activity"/>
    <property type="evidence" value="ECO:0007669"/>
    <property type="project" value="InterPro"/>
</dbReference>
<reference evidence="2" key="1">
    <citation type="submission" date="2021-03" db="EMBL/GenBank/DDBJ databases">
        <title>Genome sequencing and assembly of Tianweitania sediminis.</title>
        <authorList>
            <person name="Chhetri G."/>
        </authorList>
    </citation>
    <scope>NUCLEOTIDE SEQUENCE</scope>
    <source>
        <strain evidence="2">Z8</strain>
    </source>
</reference>
<proteinExistence type="predicted"/>
<name>A0A8J7UK17_9HYPH</name>
<dbReference type="Pfam" id="PF12802">
    <property type="entry name" value="MarR_2"/>
    <property type="match status" value="1"/>
</dbReference>
<dbReference type="EMBL" id="JAGIYY010000003">
    <property type="protein sequence ID" value="MBP0439229.1"/>
    <property type="molecule type" value="Genomic_DNA"/>
</dbReference>
<evidence type="ECO:0000313" key="2">
    <source>
        <dbReference type="EMBL" id="MBP0439229.1"/>
    </source>
</evidence>
<feature type="domain" description="HTH marR-type" evidence="1">
    <location>
        <begin position="10"/>
        <end position="146"/>
    </location>
</feature>
<dbReference type="InterPro" id="IPR000835">
    <property type="entry name" value="HTH_MarR-typ"/>
</dbReference>
<evidence type="ECO:0000313" key="3">
    <source>
        <dbReference type="Proteomes" id="UP000666240"/>
    </source>
</evidence>
<dbReference type="InterPro" id="IPR039422">
    <property type="entry name" value="MarR/SlyA-like"/>
</dbReference>